<name>A0A918L1N0_9ACTN</name>
<reference evidence="1" key="2">
    <citation type="submission" date="2020-09" db="EMBL/GenBank/DDBJ databases">
        <authorList>
            <person name="Sun Q."/>
            <person name="Ohkuma M."/>
        </authorList>
    </citation>
    <scope>NUCLEOTIDE SEQUENCE</scope>
    <source>
        <strain evidence="1">JCM 4386</strain>
    </source>
</reference>
<evidence type="ECO:0000313" key="2">
    <source>
        <dbReference type="Proteomes" id="UP000606194"/>
    </source>
</evidence>
<protein>
    <submittedName>
        <fullName evidence="1">Uncharacterized protein</fullName>
    </submittedName>
</protein>
<comment type="caution">
    <text evidence="1">The sequence shown here is derived from an EMBL/GenBank/DDBJ whole genome shotgun (WGS) entry which is preliminary data.</text>
</comment>
<keyword evidence="2" id="KW-1185">Reference proteome</keyword>
<dbReference type="AlphaFoldDB" id="A0A918L1N0"/>
<sequence>MQDLGHSGKIATVTGAAWGWGCVAARQTRVRSARGRNWCAGESLTDVTADVRSKPPDTGSRRRPLNALFLPRFRVGGARSLSSLSARNLRRGDPQPARL</sequence>
<organism evidence="1 2">
    <name type="scientific">Streptomyces humidus</name>
    <dbReference type="NCBI Taxonomy" id="52259"/>
    <lineage>
        <taxon>Bacteria</taxon>
        <taxon>Bacillati</taxon>
        <taxon>Actinomycetota</taxon>
        <taxon>Actinomycetes</taxon>
        <taxon>Kitasatosporales</taxon>
        <taxon>Streptomycetaceae</taxon>
        <taxon>Streptomyces</taxon>
    </lineage>
</organism>
<dbReference type="EMBL" id="BMTL01000004">
    <property type="protein sequence ID" value="GGR75550.1"/>
    <property type="molecule type" value="Genomic_DNA"/>
</dbReference>
<gene>
    <name evidence="1" type="ORF">GCM10010269_13470</name>
</gene>
<dbReference type="Proteomes" id="UP000606194">
    <property type="component" value="Unassembled WGS sequence"/>
</dbReference>
<accession>A0A918L1N0</accession>
<reference evidence="1" key="1">
    <citation type="journal article" date="2014" name="Int. J. Syst. Evol. Microbiol.">
        <title>Complete genome sequence of Corynebacterium casei LMG S-19264T (=DSM 44701T), isolated from a smear-ripened cheese.</title>
        <authorList>
            <consortium name="US DOE Joint Genome Institute (JGI-PGF)"/>
            <person name="Walter F."/>
            <person name="Albersmeier A."/>
            <person name="Kalinowski J."/>
            <person name="Ruckert C."/>
        </authorList>
    </citation>
    <scope>NUCLEOTIDE SEQUENCE</scope>
    <source>
        <strain evidence="1">JCM 4386</strain>
    </source>
</reference>
<proteinExistence type="predicted"/>
<evidence type="ECO:0000313" key="1">
    <source>
        <dbReference type="EMBL" id="GGR75550.1"/>
    </source>
</evidence>